<evidence type="ECO:0000313" key="2">
    <source>
        <dbReference type="Proteomes" id="UP000195728"/>
    </source>
</evidence>
<dbReference type="Proteomes" id="UP000195728">
    <property type="component" value="Unassembled WGS sequence"/>
</dbReference>
<protein>
    <submittedName>
        <fullName evidence="1">Uncharacterized protein</fullName>
    </submittedName>
</protein>
<evidence type="ECO:0000313" key="1">
    <source>
        <dbReference type="EMBL" id="SCC66456.1"/>
    </source>
</evidence>
<accession>A0AB37Z0I3</accession>
<dbReference type="EMBL" id="FMBG01000023">
    <property type="protein sequence ID" value="SCC66456.1"/>
    <property type="molecule type" value="Genomic_DNA"/>
</dbReference>
<proteinExistence type="predicted"/>
<organism evidence="1 2">
    <name type="scientific">Bacillus wiedmannii</name>
    <dbReference type="NCBI Taxonomy" id="1890302"/>
    <lineage>
        <taxon>Bacteria</taxon>
        <taxon>Bacillati</taxon>
        <taxon>Bacillota</taxon>
        <taxon>Bacilli</taxon>
        <taxon>Bacillales</taxon>
        <taxon>Bacillaceae</taxon>
        <taxon>Bacillus</taxon>
        <taxon>Bacillus cereus group</taxon>
    </lineage>
</organism>
<comment type="caution">
    <text evidence="1">The sequence shown here is derived from an EMBL/GenBank/DDBJ whole genome shotgun (WGS) entry which is preliminary data.</text>
</comment>
<reference evidence="1 2" key="1">
    <citation type="submission" date="2016-08" db="EMBL/GenBank/DDBJ databases">
        <authorList>
            <person name="Loux V."/>
            <person name="Rue O."/>
        </authorList>
    </citation>
    <scope>NUCLEOTIDE SEQUENCE [LARGE SCALE GENOMIC DNA]</scope>
    <source>
        <strain evidence="1 2">WSBC_10311</strain>
    </source>
</reference>
<name>A0AB37Z0I3_9BACI</name>
<sequence>MALQGSSVNFVMSLY</sequence>
<gene>
    <name evidence="1" type="ORF">BC10311_05765</name>
</gene>